<evidence type="ECO:0000313" key="3">
    <source>
        <dbReference type="EMBL" id="KAF7494807.1"/>
    </source>
</evidence>
<dbReference type="OrthoDB" id="6418648at2759"/>
<protein>
    <recommendedName>
        <fullName evidence="6">PKD/REJ-like domain-containing protein</fullName>
    </recommendedName>
</protein>
<feature type="compositionally biased region" description="Basic and acidic residues" evidence="1">
    <location>
        <begin position="1565"/>
        <end position="1574"/>
    </location>
</feature>
<dbReference type="Proteomes" id="UP000070412">
    <property type="component" value="Unassembled WGS sequence"/>
</dbReference>
<feature type="transmembrane region" description="Helical" evidence="2">
    <location>
        <begin position="12"/>
        <end position="29"/>
    </location>
</feature>
<organism evidence="3">
    <name type="scientific">Sarcoptes scabiei</name>
    <name type="common">Itch mite</name>
    <name type="synonym">Acarus scabiei</name>
    <dbReference type="NCBI Taxonomy" id="52283"/>
    <lineage>
        <taxon>Eukaryota</taxon>
        <taxon>Metazoa</taxon>
        <taxon>Ecdysozoa</taxon>
        <taxon>Arthropoda</taxon>
        <taxon>Chelicerata</taxon>
        <taxon>Arachnida</taxon>
        <taxon>Acari</taxon>
        <taxon>Acariformes</taxon>
        <taxon>Sarcoptiformes</taxon>
        <taxon>Astigmata</taxon>
        <taxon>Psoroptidia</taxon>
        <taxon>Sarcoptoidea</taxon>
        <taxon>Sarcoptidae</taxon>
        <taxon>Sarcoptinae</taxon>
        <taxon>Sarcoptes</taxon>
    </lineage>
</organism>
<dbReference type="EMBL" id="WVUK01000052">
    <property type="protein sequence ID" value="KAF7494807.1"/>
    <property type="molecule type" value="Genomic_DNA"/>
</dbReference>
<reference evidence="3" key="2">
    <citation type="submission" date="2020-01" db="EMBL/GenBank/DDBJ databases">
        <authorList>
            <person name="Korhonen P.K.K."/>
            <person name="Guangxu M.G."/>
            <person name="Wang T.W."/>
            <person name="Stroehlein A.J.S."/>
            <person name="Young N.D."/>
            <person name="Ang C.-S.A."/>
            <person name="Fernando D.W.F."/>
            <person name="Lu H.L."/>
            <person name="Taylor S.T."/>
            <person name="Ehtesham M.E.M."/>
            <person name="Najaraj S.H.N."/>
            <person name="Harsha G.H.G."/>
            <person name="Madugundu A.M."/>
            <person name="Renuse S.R."/>
            <person name="Holt D.H."/>
            <person name="Pandey A.P."/>
            <person name="Papenfuss A.P."/>
            <person name="Gasser R.B.G."/>
            <person name="Fischer K.F."/>
        </authorList>
    </citation>
    <scope>NUCLEOTIDE SEQUENCE</scope>
    <source>
        <strain evidence="3">SSS_KF_BRIS2020</strain>
    </source>
</reference>
<reference evidence="5" key="1">
    <citation type="journal article" date="2020" name="PLoS Negl. Trop. Dis.">
        <title>High-quality nuclear genome for Sarcoptes scabiei-A critical resource for a neglected parasite.</title>
        <authorList>
            <person name="Korhonen P.K."/>
            <person name="Gasser R.B."/>
            <person name="Ma G."/>
            <person name="Wang T."/>
            <person name="Stroehlein A.J."/>
            <person name="Young N.D."/>
            <person name="Ang C.S."/>
            <person name="Fernando D.D."/>
            <person name="Lu H.C."/>
            <person name="Taylor S."/>
            <person name="Reynolds S.L."/>
            <person name="Mofiz E."/>
            <person name="Najaraj S.H."/>
            <person name="Gowda H."/>
            <person name="Madugundu A."/>
            <person name="Renuse S."/>
            <person name="Holt D."/>
            <person name="Pandey A."/>
            <person name="Papenfuss A.T."/>
            <person name="Fischer K."/>
        </authorList>
    </citation>
    <scope>NUCLEOTIDE SEQUENCE [LARGE SCALE GENOMIC DNA]</scope>
</reference>
<keyword evidence="2" id="KW-1133">Transmembrane helix</keyword>
<feature type="transmembrane region" description="Helical" evidence="2">
    <location>
        <begin position="36"/>
        <end position="53"/>
    </location>
</feature>
<reference evidence="4" key="3">
    <citation type="submission" date="2022-06" db="UniProtKB">
        <authorList>
            <consortium name="EnsemblMetazoa"/>
        </authorList>
    </citation>
    <scope>IDENTIFICATION</scope>
</reference>
<evidence type="ECO:0000313" key="5">
    <source>
        <dbReference type="Proteomes" id="UP000070412"/>
    </source>
</evidence>
<keyword evidence="2" id="KW-0812">Transmembrane</keyword>
<evidence type="ECO:0000256" key="2">
    <source>
        <dbReference type="SAM" id="Phobius"/>
    </source>
</evidence>
<evidence type="ECO:0008006" key="6">
    <source>
        <dbReference type="Google" id="ProtNLM"/>
    </source>
</evidence>
<dbReference type="EnsemblMetazoa" id="SSS_5858s_mrna">
    <property type="protein sequence ID" value="KAF7494807.1"/>
    <property type="gene ID" value="SSS_5858"/>
</dbReference>
<sequence length="1626" mass="185062">MKSSDCFDTFSSIPFLFILTSFSHSSYISPLIRSKIFANVIVVLVILNQSILIDSLQHIRYQNHKVYRREEKPSRLKFEIIPETVNLEYNFNRLFLIEGCDVVAHPNAILNDCGYCVGADTGLDIDHGKDCLGVCFGNATIDCMGVCNGDAYIDECSKICVQKGMEPVDSATYRDCRGLCSQPINSKQSETLIAVPTQHYSLDQCGLCSLTSSLNSSSSQTQFGNPIQSFPLTSSLDCGGNCPLPGFNKNIIVCGKCIRPHDLSNVIDSCGNCLFEGHPCSCDRDPIRCGCIDQNNCHLIKYLQPMAIPENVSTNISIGGYFYPYVNQLFCVVRSQSFDLIESFPVQFLHRNKTFIQCINVRLQKAGEYNFGLGFRPNVFITPPKDLLSLFVFDSNVNITEFEPKRTLSNESQTKIEFHFDDPFHKIPALPIRCKIIYENGKEEIGEFGQTPNSCFLPSSVLRQQSQIVRIYPTFDGNNLISNGLEHLIEASAPKIFFLSSFISEDGLSIIINFDKPIDIDLIENNIHQTNFNTEDDFDFDLMMCDFLLLTEIIEQLSLFELQSCRWATRVQLIISILKPFSSDSIEIKIKPNVLGEYQQKYPLLNEIISANISKLSNGLNWWSYQPIIAITGPNEISFCGSFALIGHFSSPRGTIDVDFQWEVAGQVTSDLRNHVLYNGKSTNLLLDASMFELNTEYQFHFKAFIQSLNEKIEATHSLIRLAFEAPNLSIYSSSLLSSTPLYENDFVAFLADIQVPDCIYPPQLIRMYWKTNDPMLLFPILSLSKRHSPVLLLEPYSIPANHSTNIYLMSFLGFYENQTSKASFEVKTAPTILKGSPLNGINRITIGSDSGLLRIPSTINLRSKRCVYQWSCHETRSGQPCYFNFASMMSNDVQRDTMLITREMQTQQTLIINSTAFMPNNQYLIGLQIFVGPIFVNEKYKIPYNDRFSTFVIPSSSRITIKGRAYSRNGVRTIRWHSSTFKSPLGWTTKRTNREEIETELLIYEDTLMAYGNYNFKLEACGFNDQCNTNEITLMSAQSTTMCEVIVDSYMELEMTYASVEKCNHPPNASPITYQLFLDSENDPFAYTPMIPLTVPQLSSVIFFPGTPIPSFSENQLSRLIVKTCDSFQTCTIHRSRSIRIEKSIDLDKSIQQLIYHAKRLSQTGDLIVAISYLNVIFLKSNFDEQNHQLYEEAINATIEYATSAIQIPNLPLGIGHYELITSACSHALHQTRNVRLRSRLLNIINRYLDKSEALNSRPSIRNIQIIYQKVMNSFVDNFDRQYFRDVRATFERIKKIAATRIPLGHRLVLDAYNEIQTRSEFEEISFNHDSRIHSARTEFIHHENVEDILLRADSYSNLTILAKVQFGEEIRQTLNRTWQCRNQMDCTANESSVVQCVTIFPDENPFPIDHSSVYRLSPIIDISIHSPRDGNQRKIRGMFKASVFEISITGNESYGDSSYSTRCHYFDEEKEQWLTDDIHSLGIAYNQAACWTGHLTSFVVMRSKASLSIDYIITVLVATTMGILVFAMMIVFYSQRKRKANQSRASLMNEKDHKNSSRSSSINHDDGDEHHLNNQQHSSSSTTDAKHHHHKANNHKVQRRINSQKLKLENDSIEIQSKTILVDD</sequence>
<name>A0A834RE02_SARSC</name>
<keyword evidence="2" id="KW-0472">Membrane</keyword>
<proteinExistence type="predicted"/>
<feature type="transmembrane region" description="Helical" evidence="2">
    <location>
        <begin position="1513"/>
        <end position="1536"/>
    </location>
</feature>
<feature type="compositionally biased region" description="Basic residues" evidence="1">
    <location>
        <begin position="1588"/>
        <end position="1601"/>
    </location>
</feature>
<gene>
    <name evidence="3" type="ORF">SSS_5858</name>
</gene>
<accession>A0A834RE02</accession>
<feature type="region of interest" description="Disordered" evidence="1">
    <location>
        <begin position="1545"/>
        <end position="1607"/>
    </location>
</feature>
<evidence type="ECO:0000313" key="4">
    <source>
        <dbReference type="EnsemblMetazoa" id="KAF7494807.1"/>
    </source>
</evidence>
<keyword evidence="5" id="KW-1185">Reference proteome</keyword>
<evidence type="ECO:0000256" key="1">
    <source>
        <dbReference type="SAM" id="MobiDB-lite"/>
    </source>
</evidence>